<dbReference type="GO" id="GO:0004519">
    <property type="term" value="F:endonuclease activity"/>
    <property type="evidence" value="ECO:0007669"/>
    <property type="project" value="UniProtKB-KW"/>
</dbReference>
<gene>
    <name evidence="8" type="ORF">FG051_06395</name>
</gene>
<keyword evidence="2" id="KW-1277">Toxin-antitoxin system</keyword>
<keyword evidence="3" id="KW-0540">Nuclease</keyword>
<dbReference type="GO" id="GO:0016787">
    <property type="term" value="F:hydrolase activity"/>
    <property type="evidence" value="ECO:0007669"/>
    <property type="project" value="UniProtKB-KW"/>
</dbReference>
<dbReference type="EMBL" id="CP040736">
    <property type="protein sequence ID" value="QCX24764.1"/>
    <property type="molecule type" value="Genomic_DNA"/>
</dbReference>
<keyword evidence="4" id="KW-0255">Endonuclease</keyword>
<evidence type="ECO:0000313" key="8">
    <source>
        <dbReference type="EMBL" id="QCX24764.1"/>
    </source>
</evidence>
<evidence type="ECO:0000256" key="4">
    <source>
        <dbReference type="ARBA" id="ARBA00022759"/>
    </source>
</evidence>
<organism evidence="8 9">
    <name type="scientific">Companilactobacillus futsaii</name>
    <dbReference type="NCBI Taxonomy" id="938155"/>
    <lineage>
        <taxon>Bacteria</taxon>
        <taxon>Bacillati</taxon>
        <taxon>Bacillota</taxon>
        <taxon>Bacilli</taxon>
        <taxon>Lactobacillales</taxon>
        <taxon>Lactobacillaceae</taxon>
        <taxon>Companilactobacillus</taxon>
    </lineage>
</organism>
<evidence type="ECO:0000256" key="5">
    <source>
        <dbReference type="ARBA" id="ARBA00022801"/>
    </source>
</evidence>
<dbReference type="Pfam" id="PF06769">
    <property type="entry name" value="YoeB_toxin"/>
    <property type="match status" value="1"/>
</dbReference>
<name>A0A5B7T2N2_9LACO</name>
<dbReference type="PANTHER" id="PTHR38039:SF1">
    <property type="entry name" value="TOXIN YOEB"/>
    <property type="match status" value="1"/>
</dbReference>
<proteinExistence type="inferred from homology"/>
<dbReference type="InterPro" id="IPR009614">
    <property type="entry name" value="YoeB_toxin"/>
</dbReference>
<evidence type="ECO:0000256" key="2">
    <source>
        <dbReference type="ARBA" id="ARBA00022649"/>
    </source>
</evidence>
<protein>
    <recommendedName>
        <fullName evidence="7">Endoribonuclease YoeB</fullName>
    </recommendedName>
    <alternativeName>
        <fullName evidence="6">Putative mRNA interferase YoeB</fullName>
    </alternativeName>
</protein>
<evidence type="ECO:0000256" key="3">
    <source>
        <dbReference type="ARBA" id="ARBA00022722"/>
    </source>
</evidence>
<dbReference type="GO" id="GO:0006401">
    <property type="term" value="P:RNA catabolic process"/>
    <property type="evidence" value="ECO:0007669"/>
    <property type="project" value="InterPro"/>
</dbReference>
<dbReference type="InterPro" id="IPR035093">
    <property type="entry name" value="RelE/ParE_toxin_dom_sf"/>
</dbReference>
<sequence>MCDSIKFKNSSKNDLKKIKNSPFCKKFDEIIKKLSVNPYDPSDNFEKLFPPEDKLYSRRLNIQHRIVYSIDEEKQIVHIYSAWNHYA</sequence>
<keyword evidence="5" id="KW-0378">Hydrolase</keyword>
<reference evidence="8 9" key="1">
    <citation type="submission" date="2019-05" db="EMBL/GenBank/DDBJ databases">
        <title>Genome Sequence of Lactobacillus futsaii Y97, a Potential Probiotic Strain Isolated from the Futsai of Taiwan.</title>
        <authorList>
            <person name="Du X."/>
        </authorList>
    </citation>
    <scope>NUCLEOTIDE SEQUENCE [LARGE SCALE GENOMIC DNA]</scope>
    <source>
        <strain evidence="8 9">Y97</strain>
    </source>
</reference>
<dbReference type="NCBIfam" id="TIGR02116">
    <property type="entry name" value="toxin_Txe_YoeB"/>
    <property type="match status" value="1"/>
</dbReference>
<dbReference type="KEGG" id="lft:FG051_06395"/>
<dbReference type="Gene3D" id="3.30.2310.20">
    <property type="entry name" value="RelE-like"/>
    <property type="match status" value="1"/>
</dbReference>
<accession>A0A5B7T2N2</accession>
<dbReference type="SUPFAM" id="SSF143011">
    <property type="entry name" value="RelE-like"/>
    <property type="match status" value="1"/>
</dbReference>
<dbReference type="Proteomes" id="UP000310673">
    <property type="component" value="Chromosome"/>
</dbReference>
<dbReference type="AlphaFoldDB" id="A0A5B7T2N2"/>
<evidence type="ECO:0000256" key="6">
    <source>
        <dbReference type="ARBA" id="ARBA00030388"/>
    </source>
</evidence>
<dbReference type="PANTHER" id="PTHR38039">
    <property type="entry name" value="TOXIN YOEB"/>
    <property type="match status" value="1"/>
</dbReference>
<dbReference type="GO" id="GO:0045892">
    <property type="term" value="P:negative regulation of DNA-templated transcription"/>
    <property type="evidence" value="ECO:0007669"/>
    <property type="project" value="TreeGrafter"/>
</dbReference>
<evidence type="ECO:0000313" key="9">
    <source>
        <dbReference type="Proteomes" id="UP000310673"/>
    </source>
</evidence>
<evidence type="ECO:0000256" key="1">
    <source>
        <dbReference type="ARBA" id="ARBA00008172"/>
    </source>
</evidence>
<dbReference type="RefSeq" id="WP_083484618.1">
    <property type="nucleotide sequence ID" value="NZ_CP040736.1"/>
</dbReference>
<evidence type="ECO:0000256" key="7">
    <source>
        <dbReference type="ARBA" id="ARBA00050056"/>
    </source>
</evidence>
<comment type="similarity">
    <text evidence="1">Belongs to the YoeB family.</text>
</comment>